<sequence>MSRPLLVLRPEPGNAATIARANALGLEAITVPLFEIVPIEWQAPGSAHFDALMVTSANAVRHGGEALKHYAALPVYAVSAATGETLAAAGFSDIRVGPGDAIGLIELLVRDGVSRVLHLCGEDRREPDPQGVEIERVAVYAARAIAEPAGLAEAVARQPVAMAHSPRAAARLSALVSDRSQIALAAISANAAVASGIGWRAVAIADAPTDQALLAIAARMCKQEYDNSRDGPQ</sequence>
<dbReference type="GO" id="GO:0004852">
    <property type="term" value="F:uroporphyrinogen-III synthase activity"/>
    <property type="evidence" value="ECO:0007669"/>
    <property type="project" value="InterPro"/>
</dbReference>
<dbReference type="Proteomes" id="UP000286100">
    <property type="component" value="Unassembled WGS sequence"/>
</dbReference>
<dbReference type="SUPFAM" id="SSF69618">
    <property type="entry name" value="HemD-like"/>
    <property type="match status" value="1"/>
</dbReference>
<dbReference type="Pfam" id="PF02602">
    <property type="entry name" value="HEM4"/>
    <property type="match status" value="1"/>
</dbReference>
<dbReference type="RefSeq" id="WP_119760617.1">
    <property type="nucleotide sequence ID" value="NZ_QYUM01000002.1"/>
</dbReference>
<evidence type="ECO:0000259" key="1">
    <source>
        <dbReference type="Pfam" id="PF02602"/>
    </source>
</evidence>
<accession>A0A418WRZ9</accession>
<feature type="domain" description="Tetrapyrrole biosynthesis uroporphyrinogen III synthase" evidence="1">
    <location>
        <begin position="18"/>
        <end position="214"/>
    </location>
</feature>
<dbReference type="InterPro" id="IPR003754">
    <property type="entry name" value="4pyrrol_synth_uPrphyn_synth"/>
</dbReference>
<keyword evidence="3" id="KW-1185">Reference proteome</keyword>
<proteinExistence type="predicted"/>
<gene>
    <name evidence="2" type="ORF">D3876_06980</name>
</gene>
<dbReference type="CDD" id="cd06578">
    <property type="entry name" value="HemD"/>
    <property type="match status" value="1"/>
</dbReference>
<dbReference type="AlphaFoldDB" id="A0A418WRZ9"/>
<dbReference type="InterPro" id="IPR036108">
    <property type="entry name" value="4pyrrol_syn_uPrphyn_synt_sf"/>
</dbReference>
<name>A0A418WRZ9_9SPHN</name>
<dbReference type="Gene3D" id="3.40.50.10090">
    <property type="match status" value="1"/>
</dbReference>
<dbReference type="GO" id="GO:0033014">
    <property type="term" value="P:tetrapyrrole biosynthetic process"/>
    <property type="evidence" value="ECO:0007669"/>
    <property type="project" value="InterPro"/>
</dbReference>
<evidence type="ECO:0000313" key="3">
    <source>
        <dbReference type="Proteomes" id="UP000286100"/>
    </source>
</evidence>
<evidence type="ECO:0000313" key="2">
    <source>
        <dbReference type="EMBL" id="RJF94005.1"/>
    </source>
</evidence>
<reference evidence="2 3" key="1">
    <citation type="submission" date="2018-09" db="EMBL/GenBank/DDBJ databases">
        <authorList>
            <person name="Zhu H."/>
        </authorList>
    </citation>
    <scope>NUCLEOTIDE SEQUENCE [LARGE SCALE GENOMIC DNA]</scope>
    <source>
        <strain evidence="2 3">K2R01-6</strain>
    </source>
</reference>
<comment type="caution">
    <text evidence="2">The sequence shown here is derived from an EMBL/GenBank/DDBJ whole genome shotgun (WGS) entry which is preliminary data.</text>
</comment>
<dbReference type="OrthoDB" id="7424801at2"/>
<organism evidence="2 3">
    <name type="scientific">Sphingomonas cavernae</name>
    <dbReference type="NCBI Taxonomy" id="2320861"/>
    <lineage>
        <taxon>Bacteria</taxon>
        <taxon>Pseudomonadati</taxon>
        <taxon>Pseudomonadota</taxon>
        <taxon>Alphaproteobacteria</taxon>
        <taxon>Sphingomonadales</taxon>
        <taxon>Sphingomonadaceae</taxon>
        <taxon>Sphingomonas</taxon>
    </lineage>
</organism>
<dbReference type="EMBL" id="QYUM01000002">
    <property type="protein sequence ID" value="RJF94005.1"/>
    <property type="molecule type" value="Genomic_DNA"/>
</dbReference>
<protein>
    <submittedName>
        <fullName evidence="2">Uroporphyrinogen-III synthase</fullName>
    </submittedName>
</protein>